<feature type="transmembrane region" description="Helical" evidence="7">
    <location>
        <begin position="100"/>
        <end position="119"/>
    </location>
</feature>
<comment type="subcellular location">
    <subcellularLocation>
        <location evidence="1">Membrane</location>
        <topology evidence="1">Multi-pass membrane protein</topology>
    </subcellularLocation>
</comment>
<reference evidence="9 10" key="1">
    <citation type="submission" date="2017-08" db="EMBL/GenBank/DDBJ databases">
        <title>Complete genome of Colwellia sp. NB097-1, a psychrophile bacterium ioslated from Bering Sea.</title>
        <authorList>
            <person name="Chen X."/>
        </authorList>
    </citation>
    <scope>NUCLEOTIDE SEQUENCE [LARGE SCALE GENOMIC DNA]</scope>
    <source>
        <strain evidence="9 10">NB097-1</strain>
    </source>
</reference>
<dbReference type="SUPFAM" id="SSF161111">
    <property type="entry name" value="Cation efflux protein transmembrane domain-like"/>
    <property type="match status" value="1"/>
</dbReference>
<feature type="transmembrane region" description="Helical" evidence="7">
    <location>
        <begin position="200"/>
        <end position="218"/>
    </location>
</feature>
<proteinExistence type="predicted"/>
<dbReference type="PANTHER" id="PTHR11562">
    <property type="entry name" value="CATION EFFLUX PROTEIN/ ZINC TRANSPORTER"/>
    <property type="match status" value="1"/>
</dbReference>
<dbReference type="InterPro" id="IPR002524">
    <property type="entry name" value="Cation_efflux"/>
</dbReference>
<keyword evidence="10" id="KW-1185">Reference proteome</keyword>
<evidence type="ECO:0000256" key="7">
    <source>
        <dbReference type="SAM" id="Phobius"/>
    </source>
</evidence>
<feature type="transmembrane region" description="Helical" evidence="7">
    <location>
        <begin position="59"/>
        <end position="79"/>
    </location>
</feature>
<evidence type="ECO:0000256" key="2">
    <source>
        <dbReference type="ARBA" id="ARBA00022692"/>
    </source>
</evidence>
<dbReference type="RefSeq" id="WP_081149951.1">
    <property type="nucleotide sequence ID" value="NZ_CP020465.1"/>
</dbReference>
<dbReference type="NCBIfam" id="TIGR01297">
    <property type="entry name" value="CDF"/>
    <property type="match status" value="1"/>
</dbReference>
<evidence type="ECO:0000313" key="10">
    <source>
        <dbReference type="Proteomes" id="UP000202259"/>
    </source>
</evidence>
<protein>
    <submittedName>
        <fullName evidence="9">Cation transporter</fullName>
    </submittedName>
</protein>
<gene>
    <name evidence="9" type="ORF">B5D82_05965</name>
</gene>
<dbReference type="GO" id="GO:0005886">
    <property type="term" value="C:plasma membrane"/>
    <property type="evidence" value="ECO:0007669"/>
    <property type="project" value="TreeGrafter"/>
</dbReference>
<feature type="transmembrane region" description="Helical" evidence="7">
    <location>
        <begin position="176"/>
        <end position="194"/>
    </location>
</feature>
<dbReference type="Proteomes" id="UP000202259">
    <property type="component" value="Chromosome"/>
</dbReference>
<dbReference type="Pfam" id="PF01545">
    <property type="entry name" value="Cation_efflux"/>
    <property type="match status" value="1"/>
</dbReference>
<dbReference type="GO" id="GO:0005385">
    <property type="term" value="F:zinc ion transmembrane transporter activity"/>
    <property type="evidence" value="ECO:0007669"/>
    <property type="project" value="TreeGrafter"/>
</dbReference>
<feature type="transmembrane region" description="Helical" evidence="7">
    <location>
        <begin position="33"/>
        <end position="53"/>
    </location>
</feature>
<feature type="region of interest" description="Disordered" evidence="6">
    <location>
        <begin position="1"/>
        <end position="29"/>
    </location>
</feature>
<dbReference type="EMBL" id="CP020465">
    <property type="protein sequence ID" value="ASP47346.1"/>
    <property type="molecule type" value="Genomic_DNA"/>
</dbReference>
<dbReference type="InterPro" id="IPR027469">
    <property type="entry name" value="Cation_efflux_TMD_sf"/>
</dbReference>
<dbReference type="KEGG" id="cber:B5D82_05965"/>
<organism evidence="9 10">
    <name type="scientific">Cognaticolwellia beringensis</name>
    <dbReference type="NCBI Taxonomy" id="1967665"/>
    <lineage>
        <taxon>Bacteria</taxon>
        <taxon>Pseudomonadati</taxon>
        <taxon>Pseudomonadota</taxon>
        <taxon>Gammaproteobacteria</taxon>
        <taxon>Alteromonadales</taxon>
        <taxon>Colwelliaceae</taxon>
        <taxon>Cognaticolwellia</taxon>
    </lineage>
</organism>
<evidence type="ECO:0000256" key="5">
    <source>
        <dbReference type="ARBA" id="ARBA00023136"/>
    </source>
</evidence>
<dbReference type="InterPro" id="IPR050681">
    <property type="entry name" value="CDF/SLC30A"/>
</dbReference>
<keyword evidence="5 7" id="KW-0472">Membrane</keyword>
<evidence type="ECO:0000313" key="9">
    <source>
        <dbReference type="EMBL" id="ASP47346.1"/>
    </source>
</evidence>
<evidence type="ECO:0000256" key="4">
    <source>
        <dbReference type="ARBA" id="ARBA00022989"/>
    </source>
</evidence>
<dbReference type="AlphaFoldDB" id="A0A222G626"/>
<keyword evidence="3" id="KW-0813">Transport</keyword>
<evidence type="ECO:0000256" key="6">
    <source>
        <dbReference type="SAM" id="MobiDB-lite"/>
    </source>
</evidence>
<name>A0A222G626_9GAMM</name>
<dbReference type="PANTHER" id="PTHR11562:SF17">
    <property type="entry name" value="RE54080P-RELATED"/>
    <property type="match status" value="1"/>
</dbReference>
<evidence type="ECO:0000256" key="1">
    <source>
        <dbReference type="ARBA" id="ARBA00004141"/>
    </source>
</evidence>
<keyword evidence="3" id="KW-0864">Zinc transport</keyword>
<dbReference type="OrthoDB" id="9809646at2"/>
<evidence type="ECO:0000256" key="3">
    <source>
        <dbReference type="ARBA" id="ARBA00022906"/>
    </source>
</evidence>
<keyword evidence="3" id="KW-0406">Ion transport</keyword>
<feature type="transmembrane region" description="Helical" evidence="7">
    <location>
        <begin position="131"/>
        <end position="155"/>
    </location>
</feature>
<keyword evidence="3" id="KW-0862">Zinc</keyword>
<feature type="domain" description="Cation efflux protein transmembrane" evidence="8">
    <location>
        <begin position="33"/>
        <end position="225"/>
    </location>
</feature>
<sequence>MSGNHSTSRNHLNNQSHNHSHRHSHGHSGNGKLTVAVLINILLTVVQIIGGVLSGSLSLIADALHNLSDAGAILIAIFARKISAKQADEKMTFGYQRAEIIGTLINSITLIIVGLYLIYEAISKYFNPTEIDGWIVIYIAGIALVIDIATAVLTYMSGAKSSMNLRAAFIHNVSDAMASVAVIIAGVLIIFYQWYVVDIIATILISIYVLYHGGLLALESIKILMQAVPETCEISELKADIELIKGVSAAIDIHVWQLDEHKLFLECKVASVTNKVSIDLAEIKAMLAKKYGIKHSTIEVNQSGKAIESSCY</sequence>
<accession>A0A222G626</accession>
<dbReference type="Gene3D" id="1.20.1510.10">
    <property type="entry name" value="Cation efflux protein transmembrane domain"/>
    <property type="match status" value="1"/>
</dbReference>
<evidence type="ECO:0000259" key="8">
    <source>
        <dbReference type="Pfam" id="PF01545"/>
    </source>
</evidence>
<dbReference type="InterPro" id="IPR058533">
    <property type="entry name" value="Cation_efflux_TM"/>
</dbReference>
<keyword evidence="2 7" id="KW-0812">Transmembrane</keyword>
<keyword evidence="4 7" id="KW-1133">Transmembrane helix</keyword>